<dbReference type="OrthoDB" id="1932717at2759"/>
<feature type="domain" description="FLZ-type" evidence="4">
    <location>
        <begin position="173"/>
        <end position="217"/>
    </location>
</feature>
<evidence type="ECO:0000313" key="5">
    <source>
        <dbReference type="EMBL" id="KAI5068365.1"/>
    </source>
</evidence>
<dbReference type="Proteomes" id="UP000886520">
    <property type="component" value="Chromosome 16"/>
</dbReference>
<name>A0A9D4ZCC5_ADICA</name>
<comment type="caution">
    <text evidence="5">The sequence shown here is derived from an EMBL/GenBank/DDBJ whole genome shotgun (WGS) entry which is preliminary data.</text>
</comment>
<dbReference type="InterPro" id="IPR044604">
    <property type="entry name" value="FLZ12/13/14"/>
</dbReference>
<accession>A0A9D4ZCC5</accession>
<evidence type="ECO:0000259" key="4">
    <source>
        <dbReference type="PROSITE" id="PS51795"/>
    </source>
</evidence>
<gene>
    <name evidence="5" type="ORF">GOP47_0016710</name>
</gene>
<evidence type="ECO:0000256" key="2">
    <source>
        <dbReference type="ARBA" id="ARBA00022723"/>
    </source>
</evidence>
<comment type="similarity">
    <text evidence="1">Belongs to the FLZ family.</text>
</comment>
<evidence type="ECO:0000256" key="3">
    <source>
        <dbReference type="PROSITE-ProRule" id="PRU01131"/>
    </source>
</evidence>
<proteinExistence type="inferred from homology"/>
<dbReference type="InterPro" id="IPR007650">
    <property type="entry name" value="Zf-FLZ_dom"/>
</dbReference>
<evidence type="ECO:0000313" key="6">
    <source>
        <dbReference type="Proteomes" id="UP000886520"/>
    </source>
</evidence>
<evidence type="ECO:0000256" key="1">
    <source>
        <dbReference type="ARBA" id="ARBA00009374"/>
    </source>
</evidence>
<reference evidence="5" key="1">
    <citation type="submission" date="2021-01" db="EMBL/GenBank/DDBJ databases">
        <title>Adiantum capillus-veneris genome.</title>
        <authorList>
            <person name="Fang Y."/>
            <person name="Liao Q."/>
        </authorList>
    </citation>
    <scope>NUCLEOTIDE SEQUENCE</scope>
    <source>
        <strain evidence="5">H3</strain>
        <tissue evidence="5">Leaf</tissue>
    </source>
</reference>
<organism evidence="5 6">
    <name type="scientific">Adiantum capillus-veneris</name>
    <name type="common">Maidenhair fern</name>
    <dbReference type="NCBI Taxonomy" id="13818"/>
    <lineage>
        <taxon>Eukaryota</taxon>
        <taxon>Viridiplantae</taxon>
        <taxon>Streptophyta</taxon>
        <taxon>Embryophyta</taxon>
        <taxon>Tracheophyta</taxon>
        <taxon>Polypodiopsida</taxon>
        <taxon>Polypodiidae</taxon>
        <taxon>Polypodiales</taxon>
        <taxon>Pteridineae</taxon>
        <taxon>Pteridaceae</taxon>
        <taxon>Vittarioideae</taxon>
        <taxon>Adiantum</taxon>
    </lineage>
</organism>
<dbReference type="PANTHER" id="PTHR47208">
    <property type="entry name" value="OS02G0174800 PROTEIN"/>
    <property type="match status" value="1"/>
</dbReference>
<dbReference type="EMBL" id="JABFUD020000016">
    <property type="protein sequence ID" value="KAI5068365.1"/>
    <property type="molecule type" value="Genomic_DNA"/>
</dbReference>
<sequence>MRAPPAPQKAVFHRHEEIMYEQNAEDEGAIPAHAKDHTINTQSRQEVVVADATPAGLAIVAAMDSELVESVPATRPARGPITKLHFRAHQGKQNQSRAAAGAHAVDKLPSSGGRQFAVGRPGARYEISNVMAIRKNGEERAARRSSIFCSAFSPPKDCVMEEMMSRAGQRSSDFMGTCFLCQRPLGSGIDIYMYRGDRAFCSNECRYQHIVHEDELSERSQQQNLPTCKTRVAAYSSTSPSPIVTVLG</sequence>
<dbReference type="PROSITE" id="PS51795">
    <property type="entry name" value="ZF_FLZ"/>
    <property type="match status" value="1"/>
</dbReference>
<dbReference type="Pfam" id="PF04570">
    <property type="entry name" value="zf-FLZ"/>
    <property type="match status" value="1"/>
</dbReference>
<dbReference type="AlphaFoldDB" id="A0A9D4ZCC5"/>
<dbReference type="PANTHER" id="PTHR47208:SF5">
    <property type="entry name" value="FCS-LIKE ZINC FINGER 12-RELATED"/>
    <property type="match status" value="1"/>
</dbReference>
<keyword evidence="2" id="KW-0479">Metal-binding</keyword>
<protein>
    <recommendedName>
        <fullName evidence="4">FLZ-type domain-containing protein</fullName>
    </recommendedName>
</protein>
<keyword evidence="6" id="KW-1185">Reference proteome</keyword>
<dbReference type="GO" id="GO:0046872">
    <property type="term" value="F:metal ion binding"/>
    <property type="evidence" value="ECO:0007669"/>
    <property type="project" value="UniProtKB-KW"/>
</dbReference>
<feature type="zinc finger region" description="FLZ-type" evidence="3">
    <location>
        <begin position="173"/>
        <end position="217"/>
    </location>
</feature>